<dbReference type="Proteomes" id="UP001412239">
    <property type="component" value="Unassembled WGS sequence"/>
</dbReference>
<name>A0A292Q6U1_9PEZI</name>
<sequence>MQRYVSHLIAIGAFTRQSLPVPMPRGTSLEFVVQELLEKWGEKRAGYLNIQSPILFETLLERSRQPKGIFPLITEQPAAVHPSPSAPPLLELYKFAIPEVFRIPPRLLATLNDTSKGLDFRGPRPTGGGRDPLARGRYMGRHYAVWADYNKKRRGEGHLGSMARCVLESRVKLGWEPFSLGLDGRQEAI</sequence>
<gene>
    <name evidence="1" type="ORF">GSTUAT00000392001</name>
</gene>
<proteinExistence type="predicted"/>
<accession>A0A292Q6U1</accession>
<evidence type="ECO:0000313" key="2">
    <source>
        <dbReference type="Proteomes" id="UP001412239"/>
    </source>
</evidence>
<organism evidence="1 2">
    <name type="scientific">Tuber aestivum</name>
    <name type="common">summer truffle</name>
    <dbReference type="NCBI Taxonomy" id="59557"/>
    <lineage>
        <taxon>Eukaryota</taxon>
        <taxon>Fungi</taxon>
        <taxon>Dikarya</taxon>
        <taxon>Ascomycota</taxon>
        <taxon>Pezizomycotina</taxon>
        <taxon>Pezizomycetes</taxon>
        <taxon>Pezizales</taxon>
        <taxon>Tuberaceae</taxon>
        <taxon>Tuber</taxon>
    </lineage>
</organism>
<keyword evidence="2" id="KW-1185">Reference proteome</keyword>
<dbReference type="EMBL" id="LN890946">
    <property type="protein sequence ID" value="CUS15459.1"/>
    <property type="molecule type" value="Genomic_DNA"/>
</dbReference>
<reference evidence="1" key="1">
    <citation type="submission" date="2015-10" db="EMBL/GenBank/DDBJ databases">
        <authorList>
            <person name="Regsiter A."/>
            <person name="william w."/>
        </authorList>
    </citation>
    <scope>NUCLEOTIDE SEQUENCE</scope>
    <source>
        <strain evidence="1">Montdore</strain>
    </source>
</reference>
<evidence type="ECO:0000313" key="1">
    <source>
        <dbReference type="EMBL" id="CUS15459.1"/>
    </source>
</evidence>
<protein>
    <submittedName>
        <fullName evidence="1">Uncharacterized protein</fullName>
    </submittedName>
</protein>
<dbReference type="AlphaFoldDB" id="A0A292Q6U1"/>